<sequence>MNDVARTAASGDPSAVAELFEMVWQQDDVAEPHANA</sequence>
<organism evidence="1 2">
    <name type="scientific">Asanoa ferruginea</name>
    <dbReference type="NCBI Taxonomy" id="53367"/>
    <lineage>
        <taxon>Bacteria</taxon>
        <taxon>Bacillati</taxon>
        <taxon>Actinomycetota</taxon>
        <taxon>Actinomycetes</taxon>
        <taxon>Micromonosporales</taxon>
        <taxon>Micromonosporaceae</taxon>
        <taxon>Asanoa</taxon>
    </lineage>
</organism>
<dbReference type="Proteomes" id="UP000256913">
    <property type="component" value="Unassembled WGS sequence"/>
</dbReference>
<keyword evidence="2" id="KW-1185">Reference proteome</keyword>
<name>A0A3D9ZXZ4_9ACTN</name>
<evidence type="ECO:0000313" key="1">
    <source>
        <dbReference type="EMBL" id="REG01495.1"/>
    </source>
</evidence>
<dbReference type="EMBL" id="QUMQ01000001">
    <property type="protein sequence ID" value="REG01495.1"/>
    <property type="molecule type" value="Genomic_DNA"/>
</dbReference>
<accession>A0A3D9ZXZ4</accession>
<dbReference type="AlphaFoldDB" id="A0A3D9ZXZ4"/>
<gene>
    <name evidence="1" type="ORF">DFJ67_7579</name>
</gene>
<protein>
    <submittedName>
        <fullName evidence="1">Uncharacterized protein</fullName>
    </submittedName>
</protein>
<comment type="caution">
    <text evidence="1">The sequence shown here is derived from an EMBL/GenBank/DDBJ whole genome shotgun (WGS) entry which is preliminary data.</text>
</comment>
<reference evidence="1 2" key="1">
    <citation type="submission" date="2018-08" db="EMBL/GenBank/DDBJ databases">
        <title>Sequencing the genomes of 1000 actinobacteria strains.</title>
        <authorList>
            <person name="Klenk H.-P."/>
        </authorList>
    </citation>
    <scope>NUCLEOTIDE SEQUENCE [LARGE SCALE GENOMIC DNA]</scope>
    <source>
        <strain evidence="1 2">DSM 44099</strain>
    </source>
</reference>
<evidence type="ECO:0000313" key="2">
    <source>
        <dbReference type="Proteomes" id="UP000256913"/>
    </source>
</evidence>
<proteinExistence type="predicted"/>